<sequence length="389" mass="42740">MVGNRSFFISLGTVLLVLLMASPIIAGTVTYLYSDSGDIPLYRAISNKTTVALSENPEGGVILAIDLNYGFMNESSRETLPALLKEAQKGKTVIVGLNTLRSLTVEAPTTLRLLGISVNFTTAGIVEVKPKNGFKFKAFGYDSDVYGVAMIKAPHEKVIINSSGIPVLVEIPVGKGKLVVLTINPSAYYLDTKNPAVVDFIVAVIEYYSKEGLPLTAVAAAVILSAGAAYATFSNNPHAEKFRRWIKWIPLAIGRFMIPPEKVLKNKTRESIYRYIEAKGYSTVVDVASTFSISRTNARWHLNVLKRAGLLDETTIQNTTIYHPPGRENRQKAVRAFLLENKIRREIYNLLIRGKSISDIARTLGLSKSTVHHHVSVLREYGVVGNEEG</sequence>
<evidence type="ECO:0000313" key="2">
    <source>
        <dbReference type="EMBL" id="ASI99369.1"/>
    </source>
</evidence>
<dbReference type="InterPro" id="IPR011991">
    <property type="entry name" value="ArsR-like_HTH"/>
</dbReference>
<dbReference type="PANTHER" id="PTHR36216">
    <property type="entry name" value="TRANSCRIPTIONAL REGULATOR, TRMB"/>
    <property type="match status" value="1"/>
</dbReference>
<dbReference type="PROSITE" id="PS50987">
    <property type="entry name" value="HTH_ARSR_2"/>
    <property type="match status" value="1"/>
</dbReference>
<accession>A0A218P372</accession>
<gene>
    <name evidence="2" type="ORF">A3L02_07275</name>
</gene>
<proteinExistence type="predicted"/>
<protein>
    <submittedName>
        <fullName evidence="2">Transcriptional regulator</fullName>
    </submittedName>
</protein>
<organism evidence="2 3">
    <name type="scientific">Thermococcus celer Vu 13 = JCM 8558</name>
    <dbReference type="NCBI Taxonomy" id="1293037"/>
    <lineage>
        <taxon>Archaea</taxon>
        <taxon>Methanobacteriati</taxon>
        <taxon>Methanobacteriota</taxon>
        <taxon>Thermococci</taxon>
        <taxon>Thermococcales</taxon>
        <taxon>Thermococcaceae</taxon>
        <taxon>Thermococcus</taxon>
    </lineage>
</organism>
<dbReference type="GO" id="GO:0003700">
    <property type="term" value="F:DNA-binding transcription factor activity"/>
    <property type="evidence" value="ECO:0007669"/>
    <property type="project" value="InterPro"/>
</dbReference>
<dbReference type="Pfam" id="PF12840">
    <property type="entry name" value="HTH_20"/>
    <property type="match status" value="2"/>
</dbReference>
<reference evidence="2 3" key="1">
    <citation type="submission" date="2016-03" db="EMBL/GenBank/DDBJ databases">
        <title>Complete genome sequence of Thermococcus celer.</title>
        <authorList>
            <person name="Oger P.M."/>
        </authorList>
    </citation>
    <scope>NUCLEOTIDE SEQUENCE [LARGE SCALE GENOMIC DNA]</scope>
    <source>
        <strain evidence="2 3">Vu 13</strain>
    </source>
</reference>
<dbReference type="Gene3D" id="1.10.10.10">
    <property type="entry name" value="Winged helix-like DNA-binding domain superfamily/Winged helix DNA-binding domain"/>
    <property type="match status" value="2"/>
</dbReference>
<evidence type="ECO:0000313" key="3">
    <source>
        <dbReference type="Proteomes" id="UP000197156"/>
    </source>
</evidence>
<dbReference type="InterPro" id="IPR036388">
    <property type="entry name" value="WH-like_DNA-bd_sf"/>
</dbReference>
<dbReference type="KEGG" id="tce:A3L02_07275"/>
<evidence type="ECO:0000259" key="1">
    <source>
        <dbReference type="PROSITE" id="PS50987"/>
    </source>
</evidence>
<dbReference type="EMBL" id="CP014854">
    <property type="protein sequence ID" value="ASI99369.1"/>
    <property type="molecule type" value="Genomic_DNA"/>
</dbReference>
<dbReference type="OrthoDB" id="28610at2157"/>
<dbReference type="CDD" id="cd00090">
    <property type="entry name" value="HTH_ARSR"/>
    <property type="match status" value="2"/>
</dbReference>
<feature type="domain" description="HTH arsR-type" evidence="1">
    <location>
        <begin position="310"/>
        <end position="389"/>
    </location>
</feature>
<dbReference type="PANTHER" id="PTHR36216:SF1">
    <property type="entry name" value="HTH ARSR-TYPE DOMAIN-CONTAINING PROTEIN"/>
    <property type="match status" value="1"/>
</dbReference>
<dbReference type="InterPro" id="IPR001845">
    <property type="entry name" value="HTH_ArsR_DNA-bd_dom"/>
</dbReference>
<name>A0A218P372_THECE</name>
<dbReference type="SUPFAM" id="SSF46785">
    <property type="entry name" value="Winged helix' DNA-binding domain"/>
    <property type="match status" value="2"/>
</dbReference>
<keyword evidence="3" id="KW-1185">Reference proteome</keyword>
<dbReference type="InterPro" id="IPR036390">
    <property type="entry name" value="WH_DNA-bd_sf"/>
</dbReference>
<dbReference type="AlphaFoldDB" id="A0A218P372"/>
<dbReference type="Proteomes" id="UP000197156">
    <property type="component" value="Chromosome"/>
</dbReference>